<evidence type="ECO:0000256" key="1">
    <source>
        <dbReference type="SAM" id="SignalP"/>
    </source>
</evidence>
<gene>
    <name evidence="2" type="ORF">GCM10017621_04780</name>
</gene>
<reference evidence="2" key="2">
    <citation type="submission" date="2023-01" db="EMBL/GenBank/DDBJ databases">
        <authorList>
            <person name="Sun Q."/>
            <person name="Evtushenko L."/>
        </authorList>
    </citation>
    <scope>NUCLEOTIDE SEQUENCE</scope>
    <source>
        <strain evidence="2">VKM B-1513</strain>
    </source>
</reference>
<comment type="caution">
    <text evidence="2">The sequence shown here is derived from an EMBL/GenBank/DDBJ whole genome shotgun (WGS) entry which is preliminary data.</text>
</comment>
<dbReference type="AlphaFoldDB" id="A0A9W6IKW2"/>
<organism evidence="2 3">
    <name type="scientific">Maricaulis virginensis</name>
    <dbReference type="NCBI Taxonomy" id="144022"/>
    <lineage>
        <taxon>Bacteria</taxon>
        <taxon>Pseudomonadati</taxon>
        <taxon>Pseudomonadota</taxon>
        <taxon>Alphaproteobacteria</taxon>
        <taxon>Maricaulales</taxon>
        <taxon>Maricaulaceae</taxon>
        <taxon>Maricaulis</taxon>
    </lineage>
</organism>
<dbReference type="Proteomes" id="UP001143486">
    <property type="component" value="Unassembled WGS sequence"/>
</dbReference>
<keyword evidence="1" id="KW-0732">Signal</keyword>
<proteinExistence type="predicted"/>
<reference evidence="2" key="1">
    <citation type="journal article" date="2014" name="Int. J. Syst. Evol. Microbiol.">
        <title>Complete genome sequence of Corynebacterium casei LMG S-19264T (=DSM 44701T), isolated from a smear-ripened cheese.</title>
        <authorList>
            <consortium name="US DOE Joint Genome Institute (JGI-PGF)"/>
            <person name="Walter F."/>
            <person name="Albersmeier A."/>
            <person name="Kalinowski J."/>
            <person name="Ruckert C."/>
        </authorList>
    </citation>
    <scope>NUCLEOTIDE SEQUENCE</scope>
    <source>
        <strain evidence="2">VKM B-1513</strain>
    </source>
</reference>
<dbReference type="EMBL" id="BSFE01000001">
    <property type="protein sequence ID" value="GLK50970.1"/>
    <property type="molecule type" value="Genomic_DNA"/>
</dbReference>
<keyword evidence="3" id="KW-1185">Reference proteome</keyword>
<feature type="chain" id="PRO_5040970903" evidence="1">
    <location>
        <begin position="22"/>
        <end position="211"/>
    </location>
</feature>
<feature type="signal peptide" evidence="1">
    <location>
        <begin position="1"/>
        <end position="21"/>
    </location>
</feature>
<dbReference type="RefSeq" id="WP_271185363.1">
    <property type="nucleotide sequence ID" value="NZ_BSFE01000001.1"/>
</dbReference>
<evidence type="ECO:0000313" key="3">
    <source>
        <dbReference type="Proteomes" id="UP001143486"/>
    </source>
</evidence>
<accession>A0A9W6IKW2</accession>
<sequence length="211" mass="23014">MRKQIFVSIGFAAALCAPAMAQSAIDSEAWLTAPASVENPGAVRWRITTESSSGTPVVIGSGQTGGDREISAIAGQIDFYPFGDEFYLSAGTVAPNDRGRYPLWTRDTGQRPDVFPHAELAETANPSQIERLTRYFGAGVTVRTIDDWSLTVEGGAYFQDSGEDRMVLFDPDTGENLPLLEDLDRMDVEAVGETQGRSVRPVGHLVLRRRF</sequence>
<evidence type="ECO:0000313" key="2">
    <source>
        <dbReference type="EMBL" id="GLK50970.1"/>
    </source>
</evidence>
<protein>
    <submittedName>
        <fullName evidence="2">Uncharacterized protein</fullName>
    </submittedName>
</protein>
<name>A0A9W6IKW2_9PROT</name>